<dbReference type="Gene3D" id="1.10.10.10">
    <property type="entry name" value="Winged helix-like DNA-binding domain superfamily/Winged helix DNA-binding domain"/>
    <property type="match status" value="1"/>
</dbReference>
<dbReference type="PRINTS" id="PR00039">
    <property type="entry name" value="HTHLYSR"/>
</dbReference>
<reference evidence="6" key="1">
    <citation type="submission" date="2023-06" db="EMBL/GenBank/DDBJ databases">
        <authorList>
            <person name="Jiang Y."/>
            <person name="Liu Q."/>
        </authorList>
    </citation>
    <scope>NUCLEOTIDE SEQUENCE</scope>
    <source>
        <strain evidence="6">CGMCC 1.12090</strain>
    </source>
</reference>
<dbReference type="InterPro" id="IPR000847">
    <property type="entry name" value="LysR_HTH_N"/>
</dbReference>
<dbReference type="Pfam" id="PF00126">
    <property type="entry name" value="HTH_1"/>
    <property type="match status" value="1"/>
</dbReference>
<comment type="caution">
    <text evidence="6">The sequence shown here is derived from an EMBL/GenBank/DDBJ whole genome shotgun (WGS) entry which is preliminary data.</text>
</comment>
<evidence type="ECO:0000259" key="5">
    <source>
        <dbReference type="PROSITE" id="PS50931"/>
    </source>
</evidence>
<protein>
    <submittedName>
        <fullName evidence="6">LysR family transcriptional regulator</fullName>
    </submittedName>
</protein>
<dbReference type="RefSeq" id="WP_301805909.1">
    <property type="nucleotide sequence ID" value="NZ_JAUJZH010000004.1"/>
</dbReference>
<feature type="domain" description="HTH lysR-type" evidence="5">
    <location>
        <begin position="1"/>
        <end position="63"/>
    </location>
</feature>
<dbReference type="SUPFAM" id="SSF53850">
    <property type="entry name" value="Periplasmic binding protein-like II"/>
    <property type="match status" value="1"/>
</dbReference>
<evidence type="ECO:0000256" key="2">
    <source>
        <dbReference type="ARBA" id="ARBA00023015"/>
    </source>
</evidence>
<comment type="similarity">
    <text evidence="1">Belongs to the LysR transcriptional regulatory family.</text>
</comment>
<dbReference type="InterPro" id="IPR005119">
    <property type="entry name" value="LysR_subst-bd"/>
</dbReference>
<dbReference type="PANTHER" id="PTHR30537">
    <property type="entry name" value="HTH-TYPE TRANSCRIPTIONAL REGULATOR"/>
    <property type="match status" value="1"/>
</dbReference>
<evidence type="ECO:0000313" key="7">
    <source>
        <dbReference type="Proteomes" id="UP001169027"/>
    </source>
</evidence>
<keyword evidence="4" id="KW-0804">Transcription</keyword>
<gene>
    <name evidence="6" type="ORF">Q2T77_07045</name>
</gene>
<evidence type="ECO:0000256" key="4">
    <source>
        <dbReference type="ARBA" id="ARBA00023163"/>
    </source>
</evidence>
<dbReference type="SUPFAM" id="SSF46785">
    <property type="entry name" value="Winged helix' DNA-binding domain"/>
    <property type="match status" value="1"/>
</dbReference>
<dbReference type="PROSITE" id="PS50931">
    <property type="entry name" value="HTH_LYSR"/>
    <property type="match status" value="1"/>
</dbReference>
<organism evidence="6 7">
    <name type="scientific">Variovorax ginsengisoli</name>
    <dbReference type="NCBI Taxonomy" id="363844"/>
    <lineage>
        <taxon>Bacteria</taxon>
        <taxon>Pseudomonadati</taxon>
        <taxon>Pseudomonadota</taxon>
        <taxon>Betaproteobacteria</taxon>
        <taxon>Burkholderiales</taxon>
        <taxon>Comamonadaceae</taxon>
        <taxon>Variovorax</taxon>
    </lineage>
</organism>
<name>A0ABT8S0J0_9BURK</name>
<evidence type="ECO:0000313" key="6">
    <source>
        <dbReference type="EMBL" id="MDO1532038.1"/>
    </source>
</evidence>
<dbReference type="InterPro" id="IPR036388">
    <property type="entry name" value="WH-like_DNA-bd_sf"/>
</dbReference>
<dbReference type="Proteomes" id="UP001169027">
    <property type="component" value="Unassembled WGS sequence"/>
</dbReference>
<dbReference type="Pfam" id="PF03466">
    <property type="entry name" value="LysR_substrate"/>
    <property type="match status" value="1"/>
</dbReference>
<dbReference type="InterPro" id="IPR036390">
    <property type="entry name" value="WH_DNA-bd_sf"/>
</dbReference>
<dbReference type="EMBL" id="JAUKVY010000004">
    <property type="protein sequence ID" value="MDO1532038.1"/>
    <property type="molecule type" value="Genomic_DNA"/>
</dbReference>
<sequence>MSLNPLDWESQRAFLAVLRGGSLSAAARALGVAQPTVRRRLEALERSIGVALFTRSPGGPSPTDAARELGGHAEAMAAAADAFARAASADTDAVRGTVRITASEMVGVEVLPAMLAGLRAAQPGLVFELSLTNRNEDLLRQEADIAVRMVRPTQAAMVATRAGVVALGLFASADYLRQNGTPANLDDLGRFALIGPDREVADLRALGALGLRLPRPNFSCRTDSHLAQLSAIRAGLGIGFCQKAIARRDPALVAVLPEAIDFGFETWITMHEDLRRIRRVRATFAHLVTAFTAYCSE</sequence>
<dbReference type="Gene3D" id="3.40.190.290">
    <property type="match status" value="1"/>
</dbReference>
<keyword evidence="3" id="KW-0238">DNA-binding</keyword>
<keyword evidence="2" id="KW-0805">Transcription regulation</keyword>
<evidence type="ECO:0000256" key="3">
    <source>
        <dbReference type="ARBA" id="ARBA00023125"/>
    </source>
</evidence>
<evidence type="ECO:0000256" key="1">
    <source>
        <dbReference type="ARBA" id="ARBA00009437"/>
    </source>
</evidence>
<keyword evidence="7" id="KW-1185">Reference proteome</keyword>
<dbReference type="PANTHER" id="PTHR30537:SF3">
    <property type="entry name" value="TRANSCRIPTIONAL REGULATORY PROTEIN"/>
    <property type="match status" value="1"/>
</dbReference>
<dbReference type="InterPro" id="IPR058163">
    <property type="entry name" value="LysR-type_TF_proteobact-type"/>
</dbReference>
<proteinExistence type="inferred from homology"/>
<accession>A0ABT8S0J0</accession>